<dbReference type="AlphaFoldDB" id="A0AAE0I7C9"/>
<dbReference type="EMBL" id="JAUEPO010000006">
    <property type="protein sequence ID" value="KAK3319841.1"/>
    <property type="molecule type" value="Genomic_DNA"/>
</dbReference>
<evidence type="ECO:0000313" key="3">
    <source>
        <dbReference type="Proteomes" id="UP001286456"/>
    </source>
</evidence>
<organism evidence="2 3">
    <name type="scientific">Cercophora scortea</name>
    <dbReference type="NCBI Taxonomy" id="314031"/>
    <lineage>
        <taxon>Eukaryota</taxon>
        <taxon>Fungi</taxon>
        <taxon>Dikarya</taxon>
        <taxon>Ascomycota</taxon>
        <taxon>Pezizomycotina</taxon>
        <taxon>Sordariomycetes</taxon>
        <taxon>Sordariomycetidae</taxon>
        <taxon>Sordariales</taxon>
        <taxon>Lasiosphaeriaceae</taxon>
        <taxon>Cercophora</taxon>
    </lineage>
</organism>
<feature type="region of interest" description="Disordered" evidence="1">
    <location>
        <begin position="1"/>
        <end position="41"/>
    </location>
</feature>
<dbReference type="Proteomes" id="UP001286456">
    <property type="component" value="Unassembled WGS sequence"/>
</dbReference>
<gene>
    <name evidence="2" type="ORF">B0T19DRAFT_273133</name>
</gene>
<proteinExistence type="predicted"/>
<evidence type="ECO:0000313" key="2">
    <source>
        <dbReference type="EMBL" id="KAK3319841.1"/>
    </source>
</evidence>
<reference evidence="2" key="1">
    <citation type="journal article" date="2023" name="Mol. Phylogenet. Evol.">
        <title>Genome-scale phylogeny and comparative genomics of the fungal order Sordariales.</title>
        <authorList>
            <person name="Hensen N."/>
            <person name="Bonometti L."/>
            <person name="Westerberg I."/>
            <person name="Brannstrom I.O."/>
            <person name="Guillou S."/>
            <person name="Cros-Aarteil S."/>
            <person name="Calhoun S."/>
            <person name="Haridas S."/>
            <person name="Kuo A."/>
            <person name="Mondo S."/>
            <person name="Pangilinan J."/>
            <person name="Riley R."/>
            <person name="LaButti K."/>
            <person name="Andreopoulos B."/>
            <person name="Lipzen A."/>
            <person name="Chen C."/>
            <person name="Yan M."/>
            <person name="Daum C."/>
            <person name="Ng V."/>
            <person name="Clum A."/>
            <person name="Steindorff A."/>
            <person name="Ohm R.A."/>
            <person name="Martin F."/>
            <person name="Silar P."/>
            <person name="Natvig D.O."/>
            <person name="Lalanne C."/>
            <person name="Gautier V."/>
            <person name="Ament-Velasquez S.L."/>
            <person name="Kruys A."/>
            <person name="Hutchinson M.I."/>
            <person name="Powell A.J."/>
            <person name="Barry K."/>
            <person name="Miller A.N."/>
            <person name="Grigoriev I.V."/>
            <person name="Debuchy R."/>
            <person name="Gladieux P."/>
            <person name="Hiltunen Thoren M."/>
            <person name="Johannesson H."/>
        </authorList>
    </citation>
    <scope>NUCLEOTIDE SEQUENCE</scope>
    <source>
        <strain evidence="2">SMH4131-1</strain>
    </source>
</reference>
<reference evidence="2" key="2">
    <citation type="submission" date="2023-06" db="EMBL/GenBank/DDBJ databases">
        <authorList>
            <consortium name="Lawrence Berkeley National Laboratory"/>
            <person name="Haridas S."/>
            <person name="Hensen N."/>
            <person name="Bonometti L."/>
            <person name="Westerberg I."/>
            <person name="Brannstrom I.O."/>
            <person name="Guillou S."/>
            <person name="Cros-Aarteil S."/>
            <person name="Calhoun S."/>
            <person name="Kuo A."/>
            <person name="Mondo S."/>
            <person name="Pangilinan J."/>
            <person name="Riley R."/>
            <person name="Labutti K."/>
            <person name="Andreopoulos B."/>
            <person name="Lipzen A."/>
            <person name="Chen C."/>
            <person name="Yanf M."/>
            <person name="Daum C."/>
            <person name="Ng V."/>
            <person name="Clum A."/>
            <person name="Steindorff A."/>
            <person name="Ohm R."/>
            <person name="Martin F."/>
            <person name="Silar P."/>
            <person name="Natvig D."/>
            <person name="Lalanne C."/>
            <person name="Gautier V."/>
            <person name="Ament-Velasquez S.L."/>
            <person name="Kruys A."/>
            <person name="Hutchinson M.I."/>
            <person name="Powell A.J."/>
            <person name="Barry K."/>
            <person name="Miller A.N."/>
            <person name="Grigoriev I.V."/>
            <person name="Debuchy R."/>
            <person name="Gladieux P."/>
            <person name="Thoren M.H."/>
            <person name="Johannesson H."/>
        </authorList>
    </citation>
    <scope>NUCLEOTIDE SEQUENCE</scope>
    <source>
        <strain evidence="2">SMH4131-1</strain>
    </source>
</reference>
<sequence length="60" mass="6714">MEAGQTSIDTHPARAPKGKTSRAGYRSSPLSIQPRHKASDRRLCRQIESKMVSHCRAPRI</sequence>
<keyword evidence="3" id="KW-1185">Reference proteome</keyword>
<name>A0AAE0I7C9_9PEZI</name>
<evidence type="ECO:0000256" key="1">
    <source>
        <dbReference type="SAM" id="MobiDB-lite"/>
    </source>
</evidence>
<accession>A0AAE0I7C9</accession>
<protein>
    <submittedName>
        <fullName evidence="2">Uncharacterized protein</fullName>
    </submittedName>
</protein>
<comment type="caution">
    <text evidence="2">The sequence shown here is derived from an EMBL/GenBank/DDBJ whole genome shotgun (WGS) entry which is preliminary data.</text>
</comment>